<accession>B0CV46</accession>
<dbReference type="InterPro" id="IPR036396">
    <property type="entry name" value="Cyt_P450_sf"/>
</dbReference>
<dbReference type="AlphaFoldDB" id="B0CV46"/>
<evidence type="ECO:0000313" key="3">
    <source>
        <dbReference type="Proteomes" id="UP000001194"/>
    </source>
</evidence>
<name>B0CV46_LACBS</name>
<organism evidence="3">
    <name type="scientific">Laccaria bicolor (strain S238N-H82 / ATCC MYA-4686)</name>
    <name type="common">Bicoloured deceiver</name>
    <name type="synonym">Laccaria laccata var. bicolor</name>
    <dbReference type="NCBI Taxonomy" id="486041"/>
    <lineage>
        <taxon>Eukaryota</taxon>
        <taxon>Fungi</taxon>
        <taxon>Dikarya</taxon>
        <taxon>Basidiomycota</taxon>
        <taxon>Agaricomycotina</taxon>
        <taxon>Agaricomycetes</taxon>
        <taxon>Agaricomycetidae</taxon>
        <taxon>Agaricales</taxon>
        <taxon>Agaricineae</taxon>
        <taxon>Hydnangiaceae</taxon>
        <taxon>Laccaria</taxon>
    </lineage>
</organism>
<dbReference type="HOGENOM" id="CLU_1578782_0_0_1"/>
<dbReference type="GeneID" id="6071142"/>
<reference evidence="2 3" key="1">
    <citation type="journal article" date="2008" name="Nature">
        <title>The genome of Laccaria bicolor provides insights into mycorrhizal symbiosis.</title>
        <authorList>
            <person name="Martin F."/>
            <person name="Aerts A."/>
            <person name="Ahren D."/>
            <person name="Brun A."/>
            <person name="Danchin E.G.J."/>
            <person name="Duchaussoy F."/>
            <person name="Gibon J."/>
            <person name="Kohler A."/>
            <person name="Lindquist E."/>
            <person name="Pereda V."/>
            <person name="Salamov A."/>
            <person name="Shapiro H.J."/>
            <person name="Wuyts J."/>
            <person name="Blaudez D."/>
            <person name="Buee M."/>
            <person name="Brokstein P."/>
            <person name="Canbaeck B."/>
            <person name="Cohen D."/>
            <person name="Courty P.E."/>
            <person name="Coutinho P.M."/>
            <person name="Delaruelle C."/>
            <person name="Detter J.C."/>
            <person name="Deveau A."/>
            <person name="DiFazio S."/>
            <person name="Duplessis S."/>
            <person name="Fraissinet-Tachet L."/>
            <person name="Lucic E."/>
            <person name="Frey-Klett P."/>
            <person name="Fourrey C."/>
            <person name="Feussner I."/>
            <person name="Gay G."/>
            <person name="Grimwood J."/>
            <person name="Hoegger P.J."/>
            <person name="Jain P."/>
            <person name="Kilaru S."/>
            <person name="Labbe J."/>
            <person name="Lin Y.C."/>
            <person name="Legue V."/>
            <person name="Le Tacon F."/>
            <person name="Marmeisse R."/>
            <person name="Melayah D."/>
            <person name="Montanini B."/>
            <person name="Muratet M."/>
            <person name="Nehls U."/>
            <person name="Niculita-Hirzel H."/>
            <person name="Oudot-Le Secq M.P."/>
            <person name="Peter M."/>
            <person name="Quesneville H."/>
            <person name="Rajashekar B."/>
            <person name="Reich M."/>
            <person name="Rouhier N."/>
            <person name="Schmutz J."/>
            <person name="Yin T."/>
            <person name="Chalot M."/>
            <person name="Henrissat B."/>
            <person name="Kuees U."/>
            <person name="Lucas S."/>
            <person name="Van de Peer Y."/>
            <person name="Podila G.K."/>
            <person name="Polle A."/>
            <person name="Pukkila P.J."/>
            <person name="Richardson P.M."/>
            <person name="Rouze P."/>
            <person name="Sanders I.R."/>
            <person name="Stajich J.E."/>
            <person name="Tunlid A."/>
            <person name="Tuskan G."/>
            <person name="Grigoriev I.V."/>
        </authorList>
    </citation>
    <scope>NUCLEOTIDE SEQUENCE [LARGE SCALE GENOMIC DNA]</scope>
    <source>
        <strain evidence="3">S238N-H82 / ATCC MYA-4686</strain>
    </source>
</reference>
<keyword evidence="1" id="KW-0472">Membrane</keyword>
<protein>
    <submittedName>
        <fullName evidence="2">Predicted protein</fullName>
    </submittedName>
</protein>
<proteinExistence type="predicted"/>
<dbReference type="Gene3D" id="1.10.630.10">
    <property type="entry name" value="Cytochrome P450"/>
    <property type="match status" value="1"/>
</dbReference>
<sequence>MVLHSLSILIVLTLFRFFAFLVTQWILGVNGVSSRPRFKNVTIWTKHSGVQYLYHPILGQLGRNGHPRACFDRGESFCGGVVLFTGQGYHFRIPYHPGPLGSLRVGKANDVPSSKAWERYSEWAKSYGDTIRLLLSNQHFVILKSKNILLKYLKKGLTNYPDRLYKLTG</sequence>
<dbReference type="InParanoid" id="B0CV46"/>
<keyword evidence="1" id="KW-1133">Transmembrane helix</keyword>
<keyword evidence="1" id="KW-0812">Transmembrane</keyword>
<feature type="transmembrane region" description="Helical" evidence="1">
    <location>
        <begin position="6"/>
        <end position="27"/>
    </location>
</feature>
<dbReference type="GO" id="GO:0004497">
    <property type="term" value="F:monooxygenase activity"/>
    <property type="evidence" value="ECO:0007669"/>
    <property type="project" value="InterPro"/>
</dbReference>
<dbReference type="Proteomes" id="UP000001194">
    <property type="component" value="Unassembled WGS sequence"/>
</dbReference>
<dbReference type="GO" id="GO:0005506">
    <property type="term" value="F:iron ion binding"/>
    <property type="evidence" value="ECO:0007669"/>
    <property type="project" value="InterPro"/>
</dbReference>
<evidence type="ECO:0000313" key="2">
    <source>
        <dbReference type="EMBL" id="EDR13686.1"/>
    </source>
</evidence>
<dbReference type="GO" id="GO:0020037">
    <property type="term" value="F:heme binding"/>
    <property type="evidence" value="ECO:0007669"/>
    <property type="project" value="InterPro"/>
</dbReference>
<dbReference type="OrthoDB" id="1055148at2759"/>
<dbReference type="KEGG" id="lbc:LACBIDRAFT_322799"/>
<gene>
    <name evidence="2" type="ORF">LACBIDRAFT_322799</name>
</gene>
<dbReference type="GO" id="GO:0016705">
    <property type="term" value="F:oxidoreductase activity, acting on paired donors, with incorporation or reduction of molecular oxygen"/>
    <property type="evidence" value="ECO:0007669"/>
    <property type="project" value="InterPro"/>
</dbReference>
<keyword evidence="3" id="KW-1185">Reference proteome</keyword>
<evidence type="ECO:0000256" key="1">
    <source>
        <dbReference type="SAM" id="Phobius"/>
    </source>
</evidence>
<dbReference type="EMBL" id="DS547093">
    <property type="protein sequence ID" value="EDR13686.1"/>
    <property type="molecule type" value="Genomic_DNA"/>
</dbReference>
<dbReference type="RefSeq" id="XP_001876184.1">
    <property type="nucleotide sequence ID" value="XM_001876149.1"/>
</dbReference>